<feature type="compositionally biased region" description="Polar residues" evidence="1">
    <location>
        <begin position="155"/>
        <end position="167"/>
    </location>
</feature>
<evidence type="ECO:0000313" key="3">
    <source>
        <dbReference type="Proteomes" id="UP000567179"/>
    </source>
</evidence>
<evidence type="ECO:0000256" key="1">
    <source>
        <dbReference type="SAM" id="MobiDB-lite"/>
    </source>
</evidence>
<reference evidence="2 3" key="1">
    <citation type="journal article" date="2020" name="ISME J.">
        <title>Uncovering the hidden diversity of litter-decomposition mechanisms in mushroom-forming fungi.</title>
        <authorList>
            <person name="Floudas D."/>
            <person name="Bentzer J."/>
            <person name="Ahren D."/>
            <person name="Johansson T."/>
            <person name="Persson P."/>
            <person name="Tunlid A."/>
        </authorList>
    </citation>
    <scope>NUCLEOTIDE SEQUENCE [LARGE SCALE GENOMIC DNA]</scope>
    <source>
        <strain evidence="2 3">CBS 101986</strain>
    </source>
</reference>
<dbReference type="Proteomes" id="UP000567179">
    <property type="component" value="Unassembled WGS sequence"/>
</dbReference>
<feature type="compositionally biased region" description="Basic and acidic residues" evidence="1">
    <location>
        <begin position="282"/>
        <end position="293"/>
    </location>
</feature>
<sequence>MFKRVEKRRMKREEEEALGLDEDMKEILGMHDTDSEESASDSDDSDDEKDGVEEDDGEGSGLDMLEDGDEGEDEEGSEEEGEEEDPDVSVKQALEEPIYVVSVMPEVKACIICPGKVLKGVKMAHERRVKQFKALAVDADPDESAWGILQRNAEQKPQLSMAPSTSSESKRAQKKKASAERQKQRREKQKFKRIEAATKKKTEAAAASGPSTSASTSANHPAPVDTPKSGKSTSKSGRSKSKKAKDDKKKKAHRADDAEPSEPLDSTSPPKKKRKVATNVDGEGRAGGEDHATTKPVAPSATDSAPPKEKRGKGRPRVAPGAASKDIKEKSQDTVTSVKSIVRSTSDRAKNARARALNAATKGGSKGATKPPKRVSVSQS</sequence>
<protein>
    <submittedName>
        <fullName evidence="2">Uncharacterized protein</fullName>
    </submittedName>
</protein>
<feature type="compositionally biased region" description="Basic and acidic residues" evidence="1">
    <location>
        <begin position="192"/>
        <end position="203"/>
    </location>
</feature>
<feature type="compositionally biased region" description="Basic and acidic residues" evidence="1">
    <location>
        <begin position="244"/>
        <end position="257"/>
    </location>
</feature>
<feature type="compositionally biased region" description="Polar residues" evidence="1">
    <location>
        <begin position="333"/>
        <end position="344"/>
    </location>
</feature>
<feature type="compositionally biased region" description="Low complexity" evidence="1">
    <location>
        <begin position="204"/>
        <end position="218"/>
    </location>
</feature>
<feature type="compositionally biased region" description="Acidic residues" evidence="1">
    <location>
        <begin position="15"/>
        <end position="24"/>
    </location>
</feature>
<feature type="compositionally biased region" description="Acidic residues" evidence="1">
    <location>
        <begin position="34"/>
        <end position="87"/>
    </location>
</feature>
<keyword evidence="3" id="KW-1185">Reference proteome</keyword>
<gene>
    <name evidence="2" type="ORF">D9619_004705</name>
</gene>
<dbReference type="AlphaFoldDB" id="A0A8H5BPY7"/>
<organism evidence="2 3">
    <name type="scientific">Psilocybe cf. subviscida</name>
    <dbReference type="NCBI Taxonomy" id="2480587"/>
    <lineage>
        <taxon>Eukaryota</taxon>
        <taxon>Fungi</taxon>
        <taxon>Dikarya</taxon>
        <taxon>Basidiomycota</taxon>
        <taxon>Agaricomycotina</taxon>
        <taxon>Agaricomycetes</taxon>
        <taxon>Agaricomycetidae</taxon>
        <taxon>Agaricales</taxon>
        <taxon>Agaricineae</taxon>
        <taxon>Strophariaceae</taxon>
        <taxon>Psilocybe</taxon>
    </lineage>
</organism>
<name>A0A8H5BPY7_9AGAR</name>
<feature type="region of interest" description="Disordered" evidence="1">
    <location>
        <begin position="147"/>
        <end position="380"/>
    </location>
</feature>
<accession>A0A8H5BPY7</accession>
<dbReference type="EMBL" id="JAACJJ010000014">
    <property type="protein sequence ID" value="KAF5327198.1"/>
    <property type="molecule type" value="Genomic_DNA"/>
</dbReference>
<comment type="caution">
    <text evidence="2">The sequence shown here is derived from an EMBL/GenBank/DDBJ whole genome shotgun (WGS) entry which is preliminary data.</text>
</comment>
<proteinExistence type="predicted"/>
<evidence type="ECO:0000313" key="2">
    <source>
        <dbReference type="EMBL" id="KAF5327198.1"/>
    </source>
</evidence>
<feature type="compositionally biased region" description="Basic residues" evidence="1">
    <location>
        <begin position="1"/>
        <end position="10"/>
    </location>
</feature>
<dbReference type="OrthoDB" id="2538461at2759"/>
<feature type="region of interest" description="Disordered" evidence="1">
    <location>
        <begin position="1"/>
        <end position="92"/>
    </location>
</feature>